<reference evidence="1 2" key="1">
    <citation type="journal article" date="2016" name="Nat. Commun.">
        <title>Thousands of microbial genomes shed light on interconnected biogeochemical processes in an aquifer system.</title>
        <authorList>
            <person name="Anantharaman K."/>
            <person name="Brown C.T."/>
            <person name="Hug L.A."/>
            <person name="Sharon I."/>
            <person name="Castelle C.J."/>
            <person name="Probst A.J."/>
            <person name="Thomas B.C."/>
            <person name="Singh A."/>
            <person name="Wilkins M.J."/>
            <person name="Karaoz U."/>
            <person name="Brodie E.L."/>
            <person name="Williams K.H."/>
            <person name="Hubbard S.S."/>
            <person name="Banfield J.F."/>
        </authorList>
    </citation>
    <scope>NUCLEOTIDE SEQUENCE [LARGE SCALE GENOMIC DNA]</scope>
</reference>
<dbReference type="STRING" id="1798539.A2994_00815"/>
<protein>
    <recommendedName>
        <fullName evidence="3">DUF4145 domain-containing protein</fullName>
    </recommendedName>
</protein>
<dbReference type="AlphaFoldDB" id="A0A1F4PPF3"/>
<name>A0A1F4PPF3_UNCK3</name>
<dbReference type="EMBL" id="METE01000002">
    <property type="protein sequence ID" value="OGB85551.1"/>
    <property type="molecule type" value="Genomic_DNA"/>
</dbReference>
<evidence type="ECO:0000313" key="2">
    <source>
        <dbReference type="Proteomes" id="UP000179010"/>
    </source>
</evidence>
<comment type="caution">
    <text evidence="1">The sequence shown here is derived from an EMBL/GenBank/DDBJ whole genome shotgun (WGS) entry which is preliminary data.</text>
</comment>
<dbReference type="Proteomes" id="UP000179010">
    <property type="component" value="Unassembled WGS sequence"/>
</dbReference>
<proteinExistence type="predicted"/>
<evidence type="ECO:0000313" key="1">
    <source>
        <dbReference type="EMBL" id="OGB85551.1"/>
    </source>
</evidence>
<evidence type="ECO:0008006" key="3">
    <source>
        <dbReference type="Google" id="ProtNLM"/>
    </source>
</evidence>
<gene>
    <name evidence="1" type="ORF">A2994_00815</name>
</gene>
<sequence>MTTTWWLLPILLFAWLLLWWVTRTKGLSEQERSIILRKWKEVEALMEEKKYRYAVLEADKTLDFVMRRMHIAGETFAKRFKKAESSIGRSEEVWAAHKMRNQLVHDIDFEINSGRAANAIDSFHRALKKLNAL</sequence>
<organism evidence="1 2">
    <name type="scientific">candidate division Kazan bacterium RIFCSPLOWO2_01_FULL_48_13</name>
    <dbReference type="NCBI Taxonomy" id="1798539"/>
    <lineage>
        <taxon>Bacteria</taxon>
        <taxon>Bacteria division Kazan-3B-28</taxon>
    </lineage>
</organism>
<accession>A0A1F4PPF3</accession>